<dbReference type="InterPro" id="IPR005467">
    <property type="entry name" value="His_kinase_dom"/>
</dbReference>
<keyword evidence="8" id="KW-0418">Kinase</keyword>
<evidence type="ECO:0000256" key="13">
    <source>
        <dbReference type="SAM" id="Phobius"/>
    </source>
</evidence>
<comment type="subcellular location">
    <subcellularLocation>
        <location evidence="2">Membrane</location>
        <topology evidence="2">Multi-pass membrane protein</topology>
    </subcellularLocation>
</comment>
<feature type="transmembrane region" description="Helical" evidence="13">
    <location>
        <begin position="175"/>
        <end position="201"/>
    </location>
</feature>
<reference evidence="17" key="1">
    <citation type="submission" date="2023-07" db="EMBL/GenBank/DDBJ databases">
        <title>The genome sequence of Rhodocytophaga aerolata KACC 12507.</title>
        <authorList>
            <person name="Zhang X."/>
        </authorList>
    </citation>
    <scope>NUCLEOTIDE SEQUENCE</scope>
    <source>
        <strain evidence="17">KACC 12507</strain>
    </source>
</reference>
<evidence type="ECO:0000259" key="16">
    <source>
        <dbReference type="PROSITE" id="PS50885"/>
    </source>
</evidence>
<keyword evidence="10 13" id="KW-1133">Transmembrane helix</keyword>
<dbReference type="RefSeq" id="WP_302042267.1">
    <property type="nucleotide sequence ID" value="NZ_JAUKPO010000061.1"/>
</dbReference>
<keyword evidence="6 13" id="KW-0812">Transmembrane</keyword>
<dbReference type="CDD" id="cd00082">
    <property type="entry name" value="HisKA"/>
    <property type="match status" value="1"/>
</dbReference>
<dbReference type="Gene3D" id="3.30.565.10">
    <property type="entry name" value="Histidine kinase-like ATPase, C-terminal domain"/>
    <property type="match status" value="1"/>
</dbReference>
<dbReference type="InterPro" id="IPR036890">
    <property type="entry name" value="HATPase_C_sf"/>
</dbReference>
<protein>
    <recommendedName>
        <fullName evidence="3">histidine kinase</fullName>
        <ecNumber evidence="3">2.7.13.3</ecNumber>
    </recommendedName>
</protein>
<keyword evidence="11" id="KW-0902">Two-component regulatory system</keyword>
<evidence type="ECO:0000256" key="9">
    <source>
        <dbReference type="ARBA" id="ARBA00022840"/>
    </source>
</evidence>
<evidence type="ECO:0000259" key="14">
    <source>
        <dbReference type="PROSITE" id="PS50109"/>
    </source>
</evidence>
<dbReference type="Pfam" id="PF00989">
    <property type="entry name" value="PAS"/>
    <property type="match status" value="1"/>
</dbReference>
<comment type="catalytic activity">
    <reaction evidence="1">
        <text>ATP + protein L-histidine = ADP + protein N-phospho-L-histidine.</text>
        <dbReference type="EC" id="2.7.13.3"/>
    </reaction>
</comment>
<evidence type="ECO:0000256" key="6">
    <source>
        <dbReference type="ARBA" id="ARBA00022692"/>
    </source>
</evidence>
<accession>A0ABT8RH87</accession>
<evidence type="ECO:0000256" key="11">
    <source>
        <dbReference type="ARBA" id="ARBA00023012"/>
    </source>
</evidence>
<evidence type="ECO:0000256" key="4">
    <source>
        <dbReference type="ARBA" id="ARBA00022553"/>
    </source>
</evidence>
<dbReference type="InterPro" id="IPR003660">
    <property type="entry name" value="HAMP_dom"/>
</dbReference>
<dbReference type="Proteomes" id="UP001168528">
    <property type="component" value="Unassembled WGS sequence"/>
</dbReference>
<dbReference type="InterPro" id="IPR000014">
    <property type="entry name" value="PAS"/>
</dbReference>
<dbReference type="InterPro" id="IPR013767">
    <property type="entry name" value="PAS_fold"/>
</dbReference>
<keyword evidence="5" id="KW-0808">Transferase</keyword>
<keyword evidence="7" id="KW-0547">Nucleotide-binding</keyword>
<dbReference type="SUPFAM" id="SSF55785">
    <property type="entry name" value="PYP-like sensor domain (PAS domain)"/>
    <property type="match status" value="1"/>
</dbReference>
<feature type="domain" description="PAS" evidence="15">
    <location>
        <begin position="260"/>
        <end position="305"/>
    </location>
</feature>
<dbReference type="SMART" id="SM00388">
    <property type="entry name" value="HisKA"/>
    <property type="match status" value="1"/>
</dbReference>
<evidence type="ECO:0000256" key="1">
    <source>
        <dbReference type="ARBA" id="ARBA00000085"/>
    </source>
</evidence>
<evidence type="ECO:0000313" key="17">
    <source>
        <dbReference type="EMBL" id="MDO1451471.1"/>
    </source>
</evidence>
<dbReference type="PROSITE" id="PS50885">
    <property type="entry name" value="HAMP"/>
    <property type="match status" value="1"/>
</dbReference>
<evidence type="ECO:0000313" key="18">
    <source>
        <dbReference type="Proteomes" id="UP001168528"/>
    </source>
</evidence>
<comment type="caution">
    <text evidence="17">The sequence shown here is derived from an EMBL/GenBank/DDBJ whole genome shotgun (WGS) entry which is preliminary data.</text>
</comment>
<feature type="transmembrane region" description="Helical" evidence="13">
    <location>
        <begin position="6"/>
        <end position="29"/>
    </location>
</feature>
<feature type="domain" description="HAMP" evidence="16">
    <location>
        <begin position="199"/>
        <end position="251"/>
    </location>
</feature>
<dbReference type="Pfam" id="PF00512">
    <property type="entry name" value="HisKA"/>
    <property type="match status" value="1"/>
</dbReference>
<proteinExistence type="predicted"/>
<evidence type="ECO:0000256" key="12">
    <source>
        <dbReference type="ARBA" id="ARBA00023136"/>
    </source>
</evidence>
<dbReference type="InterPro" id="IPR050351">
    <property type="entry name" value="BphY/WalK/GraS-like"/>
</dbReference>
<evidence type="ECO:0000256" key="5">
    <source>
        <dbReference type="ARBA" id="ARBA00022679"/>
    </source>
</evidence>
<gene>
    <name evidence="17" type="ORF">Q0590_34675</name>
</gene>
<dbReference type="InterPro" id="IPR003661">
    <property type="entry name" value="HisK_dim/P_dom"/>
</dbReference>
<evidence type="ECO:0000259" key="15">
    <source>
        <dbReference type="PROSITE" id="PS50112"/>
    </source>
</evidence>
<dbReference type="EC" id="2.7.13.3" evidence="3"/>
<dbReference type="CDD" id="cd00130">
    <property type="entry name" value="PAS"/>
    <property type="match status" value="1"/>
</dbReference>
<dbReference type="PANTHER" id="PTHR42878">
    <property type="entry name" value="TWO-COMPONENT HISTIDINE KINASE"/>
    <property type="match status" value="1"/>
</dbReference>
<dbReference type="InterPro" id="IPR003594">
    <property type="entry name" value="HATPase_dom"/>
</dbReference>
<dbReference type="SMART" id="SM00387">
    <property type="entry name" value="HATPase_c"/>
    <property type="match status" value="1"/>
</dbReference>
<evidence type="ECO:0000256" key="8">
    <source>
        <dbReference type="ARBA" id="ARBA00022777"/>
    </source>
</evidence>
<evidence type="ECO:0000256" key="2">
    <source>
        <dbReference type="ARBA" id="ARBA00004141"/>
    </source>
</evidence>
<organism evidence="17 18">
    <name type="scientific">Rhodocytophaga aerolata</name>
    <dbReference type="NCBI Taxonomy" id="455078"/>
    <lineage>
        <taxon>Bacteria</taxon>
        <taxon>Pseudomonadati</taxon>
        <taxon>Bacteroidota</taxon>
        <taxon>Cytophagia</taxon>
        <taxon>Cytophagales</taxon>
        <taxon>Rhodocytophagaceae</taxon>
        <taxon>Rhodocytophaga</taxon>
    </lineage>
</organism>
<dbReference type="PROSITE" id="PS50109">
    <property type="entry name" value="HIS_KIN"/>
    <property type="match status" value="1"/>
</dbReference>
<dbReference type="NCBIfam" id="TIGR00229">
    <property type="entry name" value="sensory_box"/>
    <property type="match status" value="1"/>
</dbReference>
<dbReference type="Gene3D" id="3.30.450.20">
    <property type="entry name" value="PAS domain"/>
    <property type="match status" value="1"/>
</dbReference>
<dbReference type="PRINTS" id="PR00344">
    <property type="entry name" value="BCTRLSENSOR"/>
</dbReference>
<sequence length="620" mass="69837">MSIKLKLLAAFGFLFCVIMLLGGLGAYYLRELARDSKAIIKDNYESVEYASNMMKLLDELQSLQVYYFFNPENSLDTVKYQSLVNRFNKLLLAERQNITEIGEAGLAASLAEDFKDYLTIFEKGTGSLPDKNSYYFNHVLPAYEPVKTQVAQVAEMNMQAILRKNQTAQQTADRVVAYMGLLGTASMIAALGFLILLPGYIANPLKQLTFSIEEIANRNYDKRLEFDSNDEYGNLATAFNTMAARLHEYERSNVSKLLFEKKRIETIIQHMQDAIIGLDENKYILFANPTALAIIGMQEVELVGNYAPDVASVNDLVRNLIKELMIGRDSWEEAERRPLKIFANGKESFFSKEIVDVSSSKTPNGKPRLIGHLIVLKNITRFQELDAAKTNFIATISHELKTPISSIKMSAKLLEDSRIGKVNEEQQKLIAHIREDSQRLLKITGELMDLAQVETGNIQLHIRETDPKEIVDYACHAVAFVAGQKQIEMKLHIPPSIAAVQADREKTVWVMINLLSNAIRYSPQEGKIEVTVLKQKDCIEFSVKDFGKGIEEKYVERIFDKFFQVPESNENFTGTGLGLAISKEFIGAQGGRIWVESTVGTGSTFKFLLPIVKNIKSFIP</sequence>
<dbReference type="InterPro" id="IPR036097">
    <property type="entry name" value="HisK_dim/P_sf"/>
</dbReference>
<dbReference type="PROSITE" id="PS50112">
    <property type="entry name" value="PAS"/>
    <property type="match status" value="1"/>
</dbReference>
<dbReference type="Pfam" id="PF02518">
    <property type="entry name" value="HATPase_c"/>
    <property type="match status" value="1"/>
</dbReference>
<dbReference type="SUPFAM" id="SSF158472">
    <property type="entry name" value="HAMP domain-like"/>
    <property type="match status" value="1"/>
</dbReference>
<name>A0ABT8RH87_9BACT</name>
<keyword evidence="9 17" id="KW-0067">ATP-binding</keyword>
<evidence type="ECO:0000256" key="7">
    <source>
        <dbReference type="ARBA" id="ARBA00022741"/>
    </source>
</evidence>
<dbReference type="SUPFAM" id="SSF55874">
    <property type="entry name" value="ATPase domain of HSP90 chaperone/DNA topoisomerase II/histidine kinase"/>
    <property type="match status" value="1"/>
</dbReference>
<dbReference type="PANTHER" id="PTHR42878:SF7">
    <property type="entry name" value="SENSOR HISTIDINE KINASE GLRK"/>
    <property type="match status" value="1"/>
</dbReference>
<evidence type="ECO:0000256" key="3">
    <source>
        <dbReference type="ARBA" id="ARBA00012438"/>
    </source>
</evidence>
<dbReference type="Pfam" id="PF00672">
    <property type="entry name" value="HAMP"/>
    <property type="match status" value="1"/>
</dbReference>
<dbReference type="CDD" id="cd06225">
    <property type="entry name" value="HAMP"/>
    <property type="match status" value="1"/>
</dbReference>
<dbReference type="SUPFAM" id="SSF47384">
    <property type="entry name" value="Homodimeric domain of signal transducing histidine kinase"/>
    <property type="match status" value="1"/>
</dbReference>
<dbReference type="Gene3D" id="6.10.340.10">
    <property type="match status" value="1"/>
</dbReference>
<dbReference type="InterPro" id="IPR004358">
    <property type="entry name" value="Sig_transdc_His_kin-like_C"/>
</dbReference>
<dbReference type="GO" id="GO:0005524">
    <property type="term" value="F:ATP binding"/>
    <property type="evidence" value="ECO:0007669"/>
    <property type="project" value="UniProtKB-KW"/>
</dbReference>
<dbReference type="InterPro" id="IPR035965">
    <property type="entry name" value="PAS-like_dom_sf"/>
</dbReference>
<keyword evidence="12 13" id="KW-0472">Membrane</keyword>
<dbReference type="EMBL" id="JAUKPO010000061">
    <property type="protein sequence ID" value="MDO1451471.1"/>
    <property type="molecule type" value="Genomic_DNA"/>
</dbReference>
<keyword evidence="4" id="KW-0597">Phosphoprotein</keyword>
<keyword evidence="18" id="KW-1185">Reference proteome</keyword>
<dbReference type="SMART" id="SM00304">
    <property type="entry name" value="HAMP"/>
    <property type="match status" value="1"/>
</dbReference>
<dbReference type="Gene3D" id="1.10.287.130">
    <property type="match status" value="1"/>
</dbReference>
<evidence type="ECO:0000256" key="10">
    <source>
        <dbReference type="ARBA" id="ARBA00022989"/>
    </source>
</evidence>
<feature type="domain" description="Histidine kinase" evidence="14">
    <location>
        <begin position="395"/>
        <end position="613"/>
    </location>
</feature>
<dbReference type="SMART" id="SM00091">
    <property type="entry name" value="PAS"/>
    <property type="match status" value="1"/>
</dbReference>